<comment type="cofactor">
    <cofactor evidence="1">
        <name>pyrroloquinoline quinone</name>
        <dbReference type="ChEBI" id="CHEBI:58442"/>
    </cofactor>
</comment>
<dbReference type="Gene3D" id="2.140.10.10">
    <property type="entry name" value="Quinoprotein alcohol dehydrogenase-like superfamily"/>
    <property type="match status" value="1"/>
</dbReference>
<comment type="similarity">
    <text evidence="2">Belongs to the bacterial PQQ dehydrogenase family.</text>
</comment>
<dbReference type="InterPro" id="IPR018391">
    <property type="entry name" value="PQQ_b-propeller_rpt"/>
</dbReference>
<feature type="signal peptide" evidence="5">
    <location>
        <begin position="1"/>
        <end position="20"/>
    </location>
</feature>
<organism evidence="7 8">
    <name type="scientific">Candidatus Rhodoblastus alkanivorans</name>
    <dbReference type="NCBI Taxonomy" id="2954117"/>
    <lineage>
        <taxon>Bacteria</taxon>
        <taxon>Pseudomonadati</taxon>
        <taxon>Pseudomonadota</taxon>
        <taxon>Alphaproteobacteria</taxon>
        <taxon>Hyphomicrobiales</taxon>
        <taxon>Rhodoblastaceae</taxon>
        <taxon>Rhodoblastus</taxon>
    </lineage>
</organism>
<keyword evidence="5" id="KW-0732">Signal</keyword>
<reference evidence="7" key="1">
    <citation type="journal article" date="2022" name="ISME J.">
        <title>Identification of active gaseous-alkane degraders at natural gas seeps.</title>
        <authorList>
            <person name="Farhan Ul Haque M."/>
            <person name="Hernandez M."/>
            <person name="Crombie A.T."/>
            <person name="Murrell J.C."/>
        </authorList>
    </citation>
    <scope>NUCLEOTIDE SEQUENCE</scope>
    <source>
        <strain evidence="7">PC2</strain>
    </source>
</reference>
<evidence type="ECO:0000256" key="4">
    <source>
        <dbReference type="ARBA" id="ARBA00023002"/>
    </source>
</evidence>
<dbReference type="Pfam" id="PF01011">
    <property type="entry name" value="PQQ"/>
    <property type="match status" value="2"/>
</dbReference>
<feature type="domain" description="Pyrrolo-quinoline quinone repeat" evidence="6">
    <location>
        <begin position="430"/>
        <end position="523"/>
    </location>
</feature>
<name>A0ABS9Z1Z7_9HYPH</name>
<comment type="caution">
    <text evidence="7">The sequence shown here is derived from an EMBL/GenBank/DDBJ whole genome shotgun (WGS) entry which is preliminary data.</text>
</comment>
<dbReference type="EMBL" id="JAIVFP010000001">
    <property type="protein sequence ID" value="MCI4681643.1"/>
    <property type="molecule type" value="Genomic_DNA"/>
</dbReference>
<evidence type="ECO:0000313" key="7">
    <source>
        <dbReference type="EMBL" id="MCI4681643.1"/>
    </source>
</evidence>
<dbReference type="PANTHER" id="PTHR32303">
    <property type="entry name" value="QUINOPROTEIN ALCOHOL DEHYDROGENASE (CYTOCHROME C)"/>
    <property type="match status" value="1"/>
</dbReference>
<dbReference type="Proteomes" id="UP001139104">
    <property type="component" value="Unassembled WGS sequence"/>
</dbReference>
<evidence type="ECO:0000313" key="8">
    <source>
        <dbReference type="Proteomes" id="UP001139104"/>
    </source>
</evidence>
<protein>
    <submittedName>
        <fullName evidence="7">PQQ-binding-like beta-propeller repeat protein</fullName>
    </submittedName>
</protein>
<dbReference type="PROSITE" id="PS00364">
    <property type="entry name" value="BACTERIAL_PQQ_2"/>
    <property type="match status" value="1"/>
</dbReference>
<proteinExistence type="inferred from homology"/>
<dbReference type="InterPro" id="IPR001479">
    <property type="entry name" value="Quinoprotein_DH_CS"/>
</dbReference>
<dbReference type="InterPro" id="IPR011047">
    <property type="entry name" value="Quinoprotein_ADH-like_sf"/>
</dbReference>
<evidence type="ECO:0000256" key="3">
    <source>
        <dbReference type="ARBA" id="ARBA00022891"/>
    </source>
</evidence>
<dbReference type="InterPro" id="IPR002372">
    <property type="entry name" value="PQQ_rpt_dom"/>
</dbReference>
<evidence type="ECO:0000256" key="5">
    <source>
        <dbReference type="SAM" id="SignalP"/>
    </source>
</evidence>
<feature type="domain" description="Pyrrolo-quinoline quinone repeat" evidence="6">
    <location>
        <begin position="41"/>
        <end position="339"/>
    </location>
</feature>
<accession>A0ABS9Z1Z7</accession>
<dbReference type="SMART" id="SM00564">
    <property type="entry name" value="PQQ"/>
    <property type="match status" value="6"/>
</dbReference>
<keyword evidence="8" id="KW-1185">Reference proteome</keyword>
<evidence type="ECO:0000259" key="6">
    <source>
        <dbReference type="Pfam" id="PF01011"/>
    </source>
</evidence>
<dbReference type="SUPFAM" id="SSF50998">
    <property type="entry name" value="Quinoprotein alcohol dehydrogenase-like"/>
    <property type="match status" value="1"/>
</dbReference>
<sequence length="559" mass="59898">MTFQSNVSLRMLALALTATAAPVAVHAESVKEMGMAAPNDWPQYHRTGAAWRYSPLDQINQSNVKKLTVAWIAQPGDITKGLQATPIEVDGVLYYIGPYNHVYALDGATGKIIWQYQPKLAPISDQSFYSATSRGVTVGRGKVFIGSLDGRFIALDQKTGKKLWSRQLVDLKTTYGSVFSSPPQLAGDVLFGGTTGGDQPTRQKIYAVNADTGVPLWTFDTIKDDPKSWPGKSGDVGGGAAWLPGTYDETTDTIYIGIGNASPDFYGIGREGDNKYTSSLLALDPKTGKLKWARQEIPHDVWDYDAPYEAVLLPTGNQKTLIHLNKAGFVFVMNKDNGKLENVWKLVDAQNTIKKIDPKTGELIGRNEPEIGKTKLLCPWLLGGRSWNHGAYSPQTGYWYTNTMEACNTVTSKKDDPSSLKAISALALGAADLVTKAPPGGKPLGRLVAVDPVTGAKKWSVDYDIPALGAVLATAGGLVVNGDVEGDIHFYSAKTGKELWHFNAGSGVRGGPISYSVKGKQYIAVPTGLGSAAVGFMARAFPKVTTLPAGAALVVFALP</sequence>
<evidence type="ECO:0000256" key="1">
    <source>
        <dbReference type="ARBA" id="ARBA00001931"/>
    </source>
</evidence>
<keyword evidence="4" id="KW-0560">Oxidoreductase</keyword>
<gene>
    <name evidence="7" type="ORF">K2U94_02465</name>
</gene>
<dbReference type="RefSeq" id="WP_243065697.1">
    <property type="nucleotide sequence ID" value="NZ_JAIVFK010000007.1"/>
</dbReference>
<evidence type="ECO:0000256" key="2">
    <source>
        <dbReference type="ARBA" id="ARBA00008156"/>
    </source>
</evidence>
<dbReference type="PANTHER" id="PTHR32303:SF20">
    <property type="entry name" value="QUINOPROTEIN ETHANOL DEHYDROGENASE"/>
    <property type="match status" value="1"/>
</dbReference>
<keyword evidence="3" id="KW-0634">PQQ</keyword>
<feature type="chain" id="PRO_5045641104" evidence="5">
    <location>
        <begin position="21"/>
        <end position="559"/>
    </location>
</feature>